<accession>A0A084H2D2</accession>
<sequence>METVYLICVVAAVGFFLFNLLRKNRRLPNNEYTPMNDIDNGLVRNYQNEIPLNESKHEARYEEYEERK</sequence>
<evidence type="ECO:0008006" key="4">
    <source>
        <dbReference type="Google" id="ProtNLM"/>
    </source>
</evidence>
<dbReference type="AlphaFoldDB" id="A0A084H2D2"/>
<evidence type="ECO:0000313" key="2">
    <source>
        <dbReference type="EMBL" id="KEZ53744.1"/>
    </source>
</evidence>
<keyword evidence="1" id="KW-0812">Transmembrane</keyword>
<dbReference type="OrthoDB" id="2455398at2"/>
<feature type="transmembrane region" description="Helical" evidence="1">
    <location>
        <begin position="6"/>
        <end position="21"/>
    </location>
</feature>
<name>A0A084H2D2_METID</name>
<comment type="caution">
    <text evidence="2">The sequence shown here is derived from an EMBL/GenBank/DDBJ whole genome shotgun (WGS) entry which is preliminary data.</text>
</comment>
<dbReference type="RefSeq" id="WP_029282071.1">
    <property type="nucleotide sequence ID" value="NZ_CP176757.1"/>
</dbReference>
<gene>
    <name evidence="2" type="ORF">GS18_0201920</name>
</gene>
<keyword evidence="1" id="KW-0472">Membrane</keyword>
<evidence type="ECO:0000313" key="3">
    <source>
        <dbReference type="Proteomes" id="UP000028549"/>
    </source>
</evidence>
<dbReference type="Proteomes" id="UP000028549">
    <property type="component" value="Unassembled WGS sequence"/>
</dbReference>
<organism evidence="2 3">
    <name type="scientific">Metabacillus indicus</name>
    <name type="common">Bacillus indicus</name>
    <dbReference type="NCBI Taxonomy" id="246786"/>
    <lineage>
        <taxon>Bacteria</taxon>
        <taxon>Bacillati</taxon>
        <taxon>Bacillota</taxon>
        <taxon>Bacilli</taxon>
        <taxon>Bacillales</taxon>
        <taxon>Bacillaceae</taxon>
        <taxon>Metabacillus</taxon>
    </lineage>
</organism>
<evidence type="ECO:0000256" key="1">
    <source>
        <dbReference type="SAM" id="Phobius"/>
    </source>
</evidence>
<proteinExistence type="predicted"/>
<protein>
    <recommendedName>
        <fullName evidence="4">DUF3951 domain-containing protein</fullName>
    </recommendedName>
</protein>
<keyword evidence="1" id="KW-1133">Transmembrane helix</keyword>
<dbReference type="STRING" id="246786.GS18_0201920"/>
<reference evidence="2 3" key="1">
    <citation type="journal article" date="2005" name="Int. J. Syst. Evol. Microbiol.">
        <title>Bacillus cibi sp. nov., isolated from jeotgal, a traditional Korean fermented seafood.</title>
        <authorList>
            <person name="Yoon J.H."/>
            <person name="Lee C.H."/>
            <person name="Oh T.K."/>
        </authorList>
    </citation>
    <scope>NUCLEOTIDE SEQUENCE [LARGE SCALE GENOMIC DNA]</scope>
    <source>
        <strain evidence="2 3">DSM 16189</strain>
    </source>
</reference>
<keyword evidence="3" id="KW-1185">Reference proteome</keyword>
<dbReference type="EMBL" id="JNVC02000001">
    <property type="protein sequence ID" value="KEZ53744.1"/>
    <property type="molecule type" value="Genomic_DNA"/>
</dbReference>